<evidence type="ECO:0000313" key="1">
    <source>
        <dbReference type="EMBL" id="KOX68959.1"/>
    </source>
</evidence>
<dbReference type="GO" id="GO:0044547">
    <property type="term" value="F:DNA topoisomerase binding"/>
    <property type="evidence" value="ECO:0007669"/>
    <property type="project" value="TreeGrafter"/>
</dbReference>
<dbReference type="GO" id="GO:0035861">
    <property type="term" value="C:site of double-strand break"/>
    <property type="evidence" value="ECO:0007669"/>
    <property type="project" value="TreeGrafter"/>
</dbReference>
<accession>A0A0M8ZT25</accession>
<dbReference type="GO" id="GO:0003697">
    <property type="term" value="F:single-stranded DNA binding"/>
    <property type="evidence" value="ECO:0007669"/>
    <property type="project" value="TreeGrafter"/>
</dbReference>
<keyword evidence="2" id="KW-1185">Reference proteome</keyword>
<dbReference type="Proteomes" id="UP000053105">
    <property type="component" value="Unassembled WGS sequence"/>
</dbReference>
<dbReference type="EMBL" id="KQ435909">
    <property type="protein sequence ID" value="KOX68959.1"/>
    <property type="molecule type" value="Genomic_DNA"/>
</dbReference>
<dbReference type="GO" id="GO:0006303">
    <property type="term" value="P:double-strand break repair via nonhomologous end joining"/>
    <property type="evidence" value="ECO:0007669"/>
    <property type="project" value="TreeGrafter"/>
</dbReference>
<keyword evidence="1" id="KW-0489">Methyltransferase</keyword>
<dbReference type="GO" id="GO:0042800">
    <property type="term" value="F:histone H3K4 methyltransferase activity"/>
    <property type="evidence" value="ECO:0007669"/>
    <property type="project" value="TreeGrafter"/>
</dbReference>
<dbReference type="AlphaFoldDB" id="A0A0M8ZT25"/>
<name>A0A0M8ZT25_9HYME</name>
<dbReference type="GO" id="GO:0000014">
    <property type="term" value="F:single-stranded DNA endodeoxyribonuclease activity"/>
    <property type="evidence" value="ECO:0007669"/>
    <property type="project" value="TreeGrafter"/>
</dbReference>
<dbReference type="Gene3D" id="3.30.420.10">
    <property type="entry name" value="Ribonuclease H-like superfamily/Ribonuclease H"/>
    <property type="match status" value="1"/>
</dbReference>
<dbReference type="InterPro" id="IPR052709">
    <property type="entry name" value="Transposase-MT_Hybrid"/>
</dbReference>
<reference evidence="1 2" key="1">
    <citation type="submission" date="2015-07" db="EMBL/GenBank/DDBJ databases">
        <title>The genome of Melipona quadrifasciata.</title>
        <authorList>
            <person name="Pan H."/>
            <person name="Kapheim K."/>
        </authorList>
    </citation>
    <scope>NUCLEOTIDE SEQUENCE [LARGE SCALE GENOMIC DNA]</scope>
    <source>
        <strain evidence="1">0111107301</strain>
        <tissue evidence="1">Whole body</tissue>
    </source>
</reference>
<dbReference type="OrthoDB" id="7607195at2759"/>
<protein>
    <submittedName>
        <fullName evidence="1">Histone-lysine N-methyltransferase SETMAR</fullName>
    </submittedName>
</protein>
<dbReference type="GO" id="GO:0015074">
    <property type="term" value="P:DNA integration"/>
    <property type="evidence" value="ECO:0007669"/>
    <property type="project" value="TreeGrafter"/>
</dbReference>
<feature type="non-terminal residue" evidence="1">
    <location>
        <position position="1"/>
    </location>
</feature>
<dbReference type="GO" id="GO:0031297">
    <property type="term" value="P:replication fork processing"/>
    <property type="evidence" value="ECO:0007669"/>
    <property type="project" value="TreeGrafter"/>
</dbReference>
<organism evidence="1 2">
    <name type="scientific">Melipona quadrifasciata</name>
    <dbReference type="NCBI Taxonomy" id="166423"/>
    <lineage>
        <taxon>Eukaryota</taxon>
        <taxon>Metazoa</taxon>
        <taxon>Ecdysozoa</taxon>
        <taxon>Arthropoda</taxon>
        <taxon>Hexapoda</taxon>
        <taxon>Insecta</taxon>
        <taxon>Pterygota</taxon>
        <taxon>Neoptera</taxon>
        <taxon>Endopterygota</taxon>
        <taxon>Hymenoptera</taxon>
        <taxon>Apocrita</taxon>
        <taxon>Aculeata</taxon>
        <taxon>Apoidea</taxon>
        <taxon>Anthophila</taxon>
        <taxon>Apidae</taxon>
        <taxon>Melipona</taxon>
    </lineage>
</organism>
<dbReference type="GO" id="GO:0032259">
    <property type="term" value="P:methylation"/>
    <property type="evidence" value="ECO:0007669"/>
    <property type="project" value="UniProtKB-KW"/>
</dbReference>
<proteinExistence type="predicted"/>
<dbReference type="GO" id="GO:0005634">
    <property type="term" value="C:nucleus"/>
    <property type="evidence" value="ECO:0007669"/>
    <property type="project" value="TreeGrafter"/>
</dbReference>
<dbReference type="STRING" id="166423.A0A0M8ZT25"/>
<dbReference type="GO" id="GO:0000729">
    <property type="term" value="P:DNA double-strand break processing"/>
    <property type="evidence" value="ECO:0007669"/>
    <property type="project" value="TreeGrafter"/>
</dbReference>
<dbReference type="GO" id="GO:0000793">
    <property type="term" value="C:condensed chromosome"/>
    <property type="evidence" value="ECO:0007669"/>
    <property type="project" value="TreeGrafter"/>
</dbReference>
<keyword evidence="1" id="KW-0808">Transferase</keyword>
<sequence>REHVEMLKISKTTVHKHLVKLDYTNRYDEFNRYSGKTSELANRKNLVFHQDNARSHVSLTIRQKLVLLHLPYSPDIAPSNFHLF</sequence>
<gene>
    <name evidence="1" type="ORF">WN51_07132</name>
</gene>
<dbReference type="GO" id="GO:0003690">
    <property type="term" value="F:double-stranded DNA binding"/>
    <property type="evidence" value="ECO:0007669"/>
    <property type="project" value="TreeGrafter"/>
</dbReference>
<dbReference type="GO" id="GO:0044774">
    <property type="term" value="P:mitotic DNA integrity checkpoint signaling"/>
    <property type="evidence" value="ECO:0007669"/>
    <property type="project" value="TreeGrafter"/>
</dbReference>
<dbReference type="InterPro" id="IPR036397">
    <property type="entry name" value="RNaseH_sf"/>
</dbReference>
<dbReference type="GO" id="GO:0046975">
    <property type="term" value="F:histone H3K36 methyltransferase activity"/>
    <property type="evidence" value="ECO:0007669"/>
    <property type="project" value="TreeGrafter"/>
</dbReference>
<dbReference type="PANTHER" id="PTHR46060:SF2">
    <property type="entry name" value="HISTONE-LYSINE N-METHYLTRANSFERASE SETMAR"/>
    <property type="match status" value="1"/>
</dbReference>
<evidence type="ECO:0000313" key="2">
    <source>
        <dbReference type="Proteomes" id="UP000053105"/>
    </source>
</evidence>
<dbReference type="PANTHER" id="PTHR46060">
    <property type="entry name" value="MARINER MOS1 TRANSPOSASE-LIKE PROTEIN"/>
    <property type="match status" value="1"/>
</dbReference>